<organism evidence="11 13">
    <name type="scientific">Austrofundulus limnaeus</name>
    <name type="common">Annual killifish</name>
    <dbReference type="NCBI Taxonomy" id="52670"/>
    <lineage>
        <taxon>Eukaryota</taxon>
        <taxon>Metazoa</taxon>
        <taxon>Chordata</taxon>
        <taxon>Craniata</taxon>
        <taxon>Vertebrata</taxon>
        <taxon>Euteleostomi</taxon>
        <taxon>Actinopterygii</taxon>
        <taxon>Neopterygii</taxon>
        <taxon>Teleostei</taxon>
        <taxon>Neoteleostei</taxon>
        <taxon>Acanthomorphata</taxon>
        <taxon>Ovalentaria</taxon>
        <taxon>Atherinomorphae</taxon>
        <taxon>Cyprinodontiformes</taxon>
        <taxon>Rivulidae</taxon>
        <taxon>Austrofundulus</taxon>
    </lineage>
</organism>
<protein>
    <submittedName>
        <fullName evidence="12 13">Mitochondrial ornithine transporter 1-like</fullName>
    </submittedName>
</protein>
<feature type="repeat" description="Solcar" evidence="9">
    <location>
        <begin position="7"/>
        <end position="91"/>
    </location>
</feature>
<evidence type="ECO:0000256" key="5">
    <source>
        <dbReference type="ARBA" id="ARBA00022737"/>
    </source>
</evidence>
<evidence type="ECO:0000313" key="12">
    <source>
        <dbReference type="RefSeq" id="XP_013868208.1"/>
    </source>
</evidence>
<keyword evidence="5" id="KW-0677">Repeat</keyword>
<dbReference type="AlphaFoldDB" id="A0A2I4BKD6"/>
<keyword evidence="3 10" id="KW-0813">Transport</keyword>
<dbReference type="RefSeq" id="XP_013868209.1">
    <property type="nucleotide sequence ID" value="XM_014012755.1"/>
</dbReference>
<dbReference type="STRING" id="52670.A0A2I4BKD6"/>
<proteinExistence type="inferred from homology"/>
<dbReference type="FunFam" id="1.50.40.10:FF:000066">
    <property type="entry name" value="Mitochondrial ornithine transporter 2"/>
    <property type="match status" value="1"/>
</dbReference>
<evidence type="ECO:0000256" key="1">
    <source>
        <dbReference type="ARBA" id="ARBA00004225"/>
    </source>
</evidence>
<dbReference type="GO" id="GO:1990575">
    <property type="term" value="P:mitochondrial L-ornithine transmembrane transport"/>
    <property type="evidence" value="ECO:0007669"/>
    <property type="project" value="TreeGrafter"/>
</dbReference>
<gene>
    <name evidence="12 13" type="primary">LOC106520574</name>
</gene>
<keyword evidence="11" id="KW-1185">Reference proteome</keyword>
<dbReference type="PROSITE" id="PS50920">
    <property type="entry name" value="SOLCAR"/>
    <property type="match status" value="3"/>
</dbReference>
<dbReference type="CTD" id="791156"/>
<dbReference type="InterPro" id="IPR002067">
    <property type="entry name" value="MCP"/>
</dbReference>
<keyword evidence="4 9" id="KW-0812">Transmembrane</keyword>
<evidence type="ECO:0000256" key="6">
    <source>
        <dbReference type="ARBA" id="ARBA00022989"/>
    </source>
</evidence>
<comment type="similarity">
    <text evidence="2 10">Belongs to the mitochondrial carrier (TC 2.A.29) family.</text>
</comment>
<evidence type="ECO:0000256" key="7">
    <source>
        <dbReference type="ARBA" id="ARBA00023128"/>
    </source>
</evidence>
<comment type="subcellular location">
    <subcellularLocation>
        <location evidence="1">Mitochondrion membrane</location>
        <topology evidence="1">Multi-pass membrane protein</topology>
    </subcellularLocation>
</comment>
<evidence type="ECO:0000313" key="11">
    <source>
        <dbReference type="Proteomes" id="UP000192220"/>
    </source>
</evidence>
<sequence length="303" mass="32673">MAPHPVIQAIIDFSAGAIGGTACVISGQPFDTAKVKMQTFPTMYRGFLHCFISTFRQVGLGGLYKGTTPALVANITENAVLFLSYGMCQDVVRFLSGLNKGADLSDLQKASAGSLASIFSATALCPTELVKCRLQAMHEMEATGQVARGQKSTVWSVVKTVLKKKGPLGFYQGLTSTIVREIPGYFCFFGAYELCRSTFAQHMGTDKDGIGIVPLMFSGGFGGACLWLAVYPIDCVKSRIQVYSLAGRQEGFMKTFMGIVRTEGFAALYSGLTPTMIRTFPANGALFLAYEFSRKFMMDTVGG</sequence>
<dbReference type="Proteomes" id="UP000192220">
    <property type="component" value="Unplaced"/>
</dbReference>
<feature type="repeat" description="Solcar" evidence="9">
    <location>
        <begin position="210"/>
        <end position="296"/>
    </location>
</feature>
<evidence type="ECO:0000256" key="3">
    <source>
        <dbReference type="ARBA" id="ARBA00022448"/>
    </source>
</evidence>
<dbReference type="KEGG" id="alim:106520574"/>
<dbReference type="InterPro" id="IPR018108">
    <property type="entry name" value="MCP_transmembrane"/>
</dbReference>
<dbReference type="InterPro" id="IPR023395">
    <property type="entry name" value="MCP_dom_sf"/>
</dbReference>
<evidence type="ECO:0000256" key="2">
    <source>
        <dbReference type="ARBA" id="ARBA00006375"/>
    </source>
</evidence>
<keyword evidence="6" id="KW-1133">Transmembrane helix</keyword>
<evidence type="ECO:0000313" key="13">
    <source>
        <dbReference type="RefSeq" id="XP_013868209.1"/>
    </source>
</evidence>
<evidence type="ECO:0000256" key="4">
    <source>
        <dbReference type="ARBA" id="ARBA00022692"/>
    </source>
</evidence>
<accession>A0A2I4BKD6</accession>
<dbReference type="InterPro" id="IPR050567">
    <property type="entry name" value="Mitochondrial_Carrier"/>
</dbReference>
<dbReference type="OrthoDB" id="409586at2759"/>
<feature type="repeat" description="Solcar" evidence="9">
    <location>
        <begin position="104"/>
        <end position="198"/>
    </location>
</feature>
<keyword evidence="7" id="KW-0496">Mitochondrion</keyword>
<dbReference type="PANTHER" id="PTHR45624:SF22">
    <property type="entry name" value="MITOCHONDRIAL ORNITHINE TRANSPORTER 1"/>
    <property type="match status" value="1"/>
</dbReference>
<dbReference type="Pfam" id="PF00153">
    <property type="entry name" value="Mito_carr"/>
    <property type="match status" value="3"/>
</dbReference>
<dbReference type="PRINTS" id="PR00926">
    <property type="entry name" value="MITOCARRIER"/>
</dbReference>
<evidence type="ECO:0000256" key="10">
    <source>
        <dbReference type="RuleBase" id="RU000488"/>
    </source>
</evidence>
<dbReference type="SUPFAM" id="SSF103506">
    <property type="entry name" value="Mitochondrial carrier"/>
    <property type="match status" value="1"/>
</dbReference>
<evidence type="ECO:0000256" key="8">
    <source>
        <dbReference type="ARBA" id="ARBA00023136"/>
    </source>
</evidence>
<evidence type="ECO:0000256" key="9">
    <source>
        <dbReference type="PROSITE-ProRule" id="PRU00282"/>
    </source>
</evidence>
<dbReference type="Gene3D" id="1.50.40.10">
    <property type="entry name" value="Mitochondrial carrier domain"/>
    <property type="match status" value="2"/>
</dbReference>
<dbReference type="FunFam" id="1.50.40.10:FF:000059">
    <property type="entry name" value="Mitochondrial ornithine transporter 2"/>
    <property type="match status" value="1"/>
</dbReference>
<name>A0A2I4BKD6_AUSLI</name>
<reference evidence="12 13" key="1">
    <citation type="submission" date="2025-04" db="UniProtKB">
        <authorList>
            <consortium name="RefSeq"/>
        </authorList>
    </citation>
    <scope>IDENTIFICATION</scope>
    <source>
        <strain evidence="12 13">Quisiro</strain>
        <tissue evidence="12 13">Liver</tissue>
    </source>
</reference>
<dbReference type="GO" id="GO:0031966">
    <property type="term" value="C:mitochondrial membrane"/>
    <property type="evidence" value="ECO:0007669"/>
    <property type="project" value="UniProtKB-SubCell"/>
</dbReference>
<dbReference type="PANTHER" id="PTHR45624">
    <property type="entry name" value="MITOCHONDRIAL BASIC AMINO ACIDS TRANSPORTER-RELATED"/>
    <property type="match status" value="1"/>
</dbReference>
<keyword evidence="8 9" id="KW-0472">Membrane</keyword>
<dbReference type="GO" id="GO:0000064">
    <property type="term" value="F:L-ornithine transmembrane transporter activity"/>
    <property type="evidence" value="ECO:0007669"/>
    <property type="project" value="TreeGrafter"/>
</dbReference>
<dbReference type="RefSeq" id="XP_013868208.1">
    <property type="nucleotide sequence ID" value="XM_014012754.1"/>
</dbReference>